<dbReference type="KEGG" id="psyt:DSAG12_03864"/>
<dbReference type="Proteomes" id="UP000321408">
    <property type="component" value="Chromosome"/>
</dbReference>
<name>A0A5B9DH39_9ARCH</name>
<evidence type="ECO:0000313" key="1">
    <source>
        <dbReference type="EMBL" id="QEE18026.2"/>
    </source>
</evidence>
<dbReference type="EMBL" id="CP042905">
    <property type="protein sequence ID" value="QEE18026.2"/>
    <property type="molecule type" value="Genomic_DNA"/>
</dbReference>
<dbReference type="InterPro" id="IPR036249">
    <property type="entry name" value="Thioredoxin-like_sf"/>
</dbReference>
<reference evidence="1 2" key="2">
    <citation type="journal article" date="2024" name="Int. J. Syst. Evol. Microbiol.">
        <title>Promethearchaeum syntrophicum gen. nov., sp. nov., an anaerobic, obligately syntrophic archaeon, the first isolate of the lineage 'Asgard' archaea, and proposal of the new archaeal phylum Promethearchaeota phyl. nov. and kingdom Promethearchaeati regn. nov.</title>
        <authorList>
            <person name="Imachi H."/>
            <person name="Nobu M.K."/>
            <person name="Kato S."/>
            <person name="Takaki Y."/>
            <person name="Miyazaki M."/>
            <person name="Miyata M."/>
            <person name="Ogawara M."/>
            <person name="Saito Y."/>
            <person name="Sakai S."/>
            <person name="Tahara Y.O."/>
            <person name="Takano Y."/>
            <person name="Tasumi E."/>
            <person name="Uematsu K."/>
            <person name="Yoshimura T."/>
            <person name="Itoh T."/>
            <person name="Ohkuma M."/>
            <person name="Takai K."/>
        </authorList>
    </citation>
    <scope>NUCLEOTIDE SEQUENCE [LARGE SCALE GENOMIC DNA]</scope>
    <source>
        <strain evidence="1 2">MK-D1</strain>
    </source>
</reference>
<dbReference type="AlphaFoldDB" id="A0A5B9DH39"/>
<keyword evidence="2" id="KW-1185">Reference proteome</keyword>
<evidence type="ECO:0000313" key="2">
    <source>
        <dbReference type="Proteomes" id="UP000321408"/>
    </source>
</evidence>
<gene>
    <name evidence="1" type="ORF">DSAG12_03864</name>
</gene>
<accession>A0A5B9DH39</accession>
<dbReference type="SUPFAM" id="SSF52833">
    <property type="entry name" value="Thioredoxin-like"/>
    <property type="match status" value="1"/>
</dbReference>
<sequence>MSEKYAMVYIADLNTKEIIRAYDAEKIDSTKKPEKNLKIKDVLPLSYLLNNRAEIVWRFVGTKEKRPPNRKIFAAIKKYL</sequence>
<reference evidence="1 2" key="1">
    <citation type="journal article" date="2020" name="Nature">
        <title>Isolation of an archaeon at the prokaryote-eukaryote interface.</title>
        <authorList>
            <person name="Imachi H."/>
            <person name="Nobu M.K."/>
            <person name="Nakahara N."/>
            <person name="Morono Y."/>
            <person name="Ogawara M."/>
            <person name="Takaki Y."/>
            <person name="Takano Y."/>
            <person name="Uematsu K."/>
            <person name="Ikuta T."/>
            <person name="Ito M."/>
            <person name="Matsui Y."/>
            <person name="Miyazaki M."/>
            <person name="Murata K."/>
            <person name="Saito Y."/>
            <person name="Sakai S."/>
            <person name="Song C."/>
            <person name="Tasumi E."/>
            <person name="Yamanaka Y."/>
            <person name="Yamaguchi T."/>
            <person name="Kamagata Y."/>
            <person name="Tamaki H."/>
            <person name="Takai K."/>
        </authorList>
    </citation>
    <scope>NUCLEOTIDE SEQUENCE [LARGE SCALE GENOMIC DNA]</scope>
    <source>
        <strain evidence="1 2">MK-D1</strain>
    </source>
</reference>
<organism evidence="1 2">
    <name type="scientific">Promethearchaeum syntrophicum</name>
    <dbReference type="NCBI Taxonomy" id="2594042"/>
    <lineage>
        <taxon>Archaea</taxon>
        <taxon>Promethearchaeati</taxon>
        <taxon>Promethearchaeota</taxon>
        <taxon>Promethearchaeia</taxon>
        <taxon>Promethearchaeales</taxon>
        <taxon>Promethearchaeaceae</taxon>
        <taxon>Promethearchaeum</taxon>
    </lineage>
</organism>
<proteinExistence type="predicted"/>
<evidence type="ECO:0008006" key="3">
    <source>
        <dbReference type="Google" id="ProtNLM"/>
    </source>
</evidence>
<protein>
    <recommendedName>
        <fullName evidence="3">Alkyl hydroperoxide reductase subunit C/ Thiol specific antioxidant domain-containing protein</fullName>
    </recommendedName>
</protein>